<organism evidence="3 4">
    <name type="scientific">Lonsdalea populi</name>
    <dbReference type="NCBI Taxonomy" id="1172565"/>
    <lineage>
        <taxon>Bacteria</taxon>
        <taxon>Pseudomonadati</taxon>
        <taxon>Pseudomonadota</taxon>
        <taxon>Gammaproteobacteria</taxon>
        <taxon>Enterobacterales</taxon>
        <taxon>Pectobacteriaceae</taxon>
        <taxon>Lonsdalea</taxon>
    </lineage>
</organism>
<sequence length="458" mass="49621">MSWIDNLHDASLRGVKFKISGDEAQFGRRVQVHEYPNRDKPYSEDLGRATRRFSVEAYVIGDDFMEQRNRLIQEIEKEGPATLIHPYYGEMSITINEPARISHTNDEGRMCRIAFSFVEAGELSFPTAGLATGKKLASSVSWLDECIESAMEAFGLDGLPDFINDGVLDDASAMMDFVTDTFKYVDAGVTAAARLMNGDLTVLLGSGSSAMNFVNRLQTMWRAGTRLSGDTKSLVSMITGLTGVTAGHDLAPRGVWSTDSTTTQSRKTQSNHVAQAIRVSAISEAAYTVTSLPKPAQSRSSSQSLTKSSSNALASGGGVSPAIVTIPHPAVTDIDTSEATTNAGTTTSTAAATVPSWDDLTEVRESLNTAIDRELERVTDDTLFQALVRVRSDVNSDISSRLVLAARVTERQTTEVLPAIVLAADWYDSVERADEIMARNNIQHPGFVPVTTLRVPTQ</sequence>
<reference evidence="3 4" key="1">
    <citation type="submission" date="2016-02" db="EMBL/GenBank/DDBJ databases">
        <title>Species-wide whole genome sequencing reveals diversity, host range in Lonsdalea quercina.</title>
        <authorList>
            <person name="Li Y."/>
        </authorList>
    </citation>
    <scope>NUCLEOTIDE SEQUENCE [LARGE SCALE GENOMIC DNA]</scope>
    <source>
        <strain evidence="3 4">CFCC 12721</strain>
    </source>
</reference>
<dbReference type="Pfam" id="PF07157">
    <property type="entry name" value="DNA_circ_N"/>
    <property type="match status" value="1"/>
</dbReference>
<feature type="domain" description="DNA circulation N-terminal" evidence="2">
    <location>
        <begin position="7"/>
        <end position="92"/>
    </location>
</feature>
<protein>
    <submittedName>
        <fullName evidence="3">DNA circularization protein</fullName>
    </submittedName>
</protein>
<dbReference type="InterPro" id="IPR009826">
    <property type="entry name" value="DNA_circ_N"/>
</dbReference>
<proteinExistence type="predicted"/>
<keyword evidence="4" id="KW-1185">Reference proteome</keyword>
<name>A0ABX9EXJ0_9GAMM</name>
<accession>A0ABX9EXJ0</accession>
<evidence type="ECO:0000313" key="3">
    <source>
        <dbReference type="EMBL" id="RAT38325.1"/>
    </source>
</evidence>
<evidence type="ECO:0000259" key="2">
    <source>
        <dbReference type="Pfam" id="PF07157"/>
    </source>
</evidence>
<gene>
    <name evidence="3" type="ORF">AU492_00685</name>
</gene>
<dbReference type="EMBL" id="LUSW01000001">
    <property type="protein sequence ID" value="RAT38325.1"/>
    <property type="molecule type" value="Genomic_DNA"/>
</dbReference>
<dbReference type="RefSeq" id="WP_112092084.1">
    <property type="nucleotide sequence ID" value="NZ_LUSR01000001.1"/>
</dbReference>
<dbReference type="Proteomes" id="UP000250186">
    <property type="component" value="Unassembled WGS sequence"/>
</dbReference>
<evidence type="ECO:0000313" key="4">
    <source>
        <dbReference type="Proteomes" id="UP000250186"/>
    </source>
</evidence>
<feature type="compositionally biased region" description="Low complexity" evidence="1">
    <location>
        <begin position="298"/>
        <end position="310"/>
    </location>
</feature>
<comment type="caution">
    <text evidence="3">The sequence shown here is derived from an EMBL/GenBank/DDBJ whole genome shotgun (WGS) entry which is preliminary data.</text>
</comment>
<evidence type="ECO:0000256" key="1">
    <source>
        <dbReference type="SAM" id="MobiDB-lite"/>
    </source>
</evidence>
<feature type="region of interest" description="Disordered" evidence="1">
    <location>
        <begin position="293"/>
        <end position="318"/>
    </location>
</feature>